<dbReference type="Gene3D" id="3.20.20.70">
    <property type="entry name" value="Aldolase class I"/>
    <property type="match status" value="1"/>
</dbReference>
<dbReference type="SUPFAM" id="SSF48600">
    <property type="entry name" value="Chorismate mutase II"/>
    <property type="match status" value="1"/>
</dbReference>
<dbReference type="GO" id="GO:0046417">
    <property type="term" value="P:chorismate metabolic process"/>
    <property type="evidence" value="ECO:0007669"/>
    <property type="project" value="InterPro"/>
</dbReference>
<evidence type="ECO:0000256" key="2">
    <source>
        <dbReference type="ARBA" id="ARBA00022679"/>
    </source>
</evidence>
<organism evidence="5 6">
    <name type="scientific">Adhaeribacter arboris</name>
    <dbReference type="NCBI Taxonomy" id="2072846"/>
    <lineage>
        <taxon>Bacteria</taxon>
        <taxon>Pseudomonadati</taxon>
        <taxon>Bacteroidota</taxon>
        <taxon>Cytophagia</taxon>
        <taxon>Cytophagales</taxon>
        <taxon>Hymenobacteraceae</taxon>
        <taxon>Adhaeribacter</taxon>
    </lineage>
</organism>
<evidence type="ECO:0000313" key="6">
    <source>
        <dbReference type="Proteomes" id="UP000240357"/>
    </source>
</evidence>
<dbReference type="InterPro" id="IPR052899">
    <property type="entry name" value="Class-I_DAHP_synthase"/>
</dbReference>
<evidence type="ECO:0000259" key="4">
    <source>
        <dbReference type="PROSITE" id="PS51168"/>
    </source>
</evidence>
<dbReference type="InterPro" id="IPR002701">
    <property type="entry name" value="CM_II_prokaryot"/>
</dbReference>
<comment type="caution">
    <text evidence="5">The sequence shown here is derived from an EMBL/GenBank/DDBJ whole genome shotgun (WGS) entry which is preliminary data.</text>
</comment>
<sequence>MSPKPQIDVLAESALINADGSPLIIAGPCSAESEEQVMATANGIKAIPGVNIYRAGIWKPRTRPNSFEGVGVPGLKWLKRVKAETGLRVAVEVANAMHVYESLKAGIDVMWIGARTTVNPFTVQEIADALRGTDIPVLVKNPVNPDLQLWIGAIERLNQAGLRQIGAIHRGFSTFDNAPYRNLPKWNSAIEFKRLLPEIPLICDPSHIAGNRELLLPVAQKAMDLAMDGLMIETHIDPSVALSDAAQQVTPENLGKMLAGIRFRKPEGEELAEEDHHLLEEMRKQIDELDDEMVEVFARRARLSRKIGEYKKAHNMTIYQVKRWDQIIADRLEHARKNGLDEQFMKSVLQSIHQYSINIQTDILNKKEQEAKA</sequence>
<dbReference type="Gene3D" id="1.20.59.10">
    <property type="entry name" value="Chorismate mutase"/>
    <property type="match status" value="1"/>
</dbReference>
<keyword evidence="2" id="KW-0808">Transferase</keyword>
<evidence type="ECO:0000256" key="3">
    <source>
        <dbReference type="SAM" id="Coils"/>
    </source>
</evidence>
<dbReference type="Pfam" id="PF01817">
    <property type="entry name" value="CM_2"/>
    <property type="match status" value="1"/>
</dbReference>
<dbReference type="EMBL" id="PYFT01000001">
    <property type="protein sequence ID" value="PSR52538.1"/>
    <property type="molecule type" value="Genomic_DNA"/>
</dbReference>
<feature type="domain" description="Chorismate mutase" evidence="4">
    <location>
        <begin position="273"/>
        <end position="364"/>
    </location>
</feature>
<keyword evidence="6" id="KW-1185">Reference proteome</keyword>
<dbReference type="SUPFAM" id="SSF51569">
    <property type="entry name" value="Aldolase"/>
    <property type="match status" value="1"/>
</dbReference>
<gene>
    <name evidence="5" type="ORF">AHMF7605_02855</name>
</gene>
<dbReference type="InterPro" id="IPR006218">
    <property type="entry name" value="DAHP1/KDSA"/>
</dbReference>
<feature type="coiled-coil region" evidence="3">
    <location>
        <begin position="272"/>
        <end position="306"/>
    </location>
</feature>
<dbReference type="GO" id="GO:0016740">
    <property type="term" value="F:transferase activity"/>
    <property type="evidence" value="ECO:0007669"/>
    <property type="project" value="UniProtKB-KW"/>
</dbReference>
<name>A0A2T2YAS1_9BACT</name>
<evidence type="ECO:0000313" key="5">
    <source>
        <dbReference type="EMBL" id="PSR52538.1"/>
    </source>
</evidence>
<dbReference type="InterPro" id="IPR013785">
    <property type="entry name" value="Aldolase_TIM"/>
</dbReference>
<keyword evidence="3" id="KW-0175">Coiled coil</keyword>
<dbReference type="AlphaFoldDB" id="A0A2T2YAS1"/>
<dbReference type="EC" id="5.4.99.5" evidence="1"/>
<protein>
    <recommendedName>
        <fullName evidence="1">chorismate mutase</fullName>
        <ecNumber evidence="1">5.4.99.5</ecNumber>
    </recommendedName>
</protein>
<evidence type="ECO:0000256" key="1">
    <source>
        <dbReference type="ARBA" id="ARBA00012404"/>
    </source>
</evidence>
<dbReference type="SMART" id="SM00830">
    <property type="entry name" value="CM_2"/>
    <property type="match status" value="1"/>
</dbReference>
<reference evidence="5 6" key="1">
    <citation type="submission" date="2018-03" db="EMBL/GenBank/DDBJ databases">
        <title>Adhaeribacter sp. HMF7605 Genome sequencing and assembly.</title>
        <authorList>
            <person name="Kang H."/>
            <person name="Kang J."/>
            <person name="Cha I."/>
            <person name="Kim H."/>
            <person name="Joh K."/>
        </authorList>
    </citation>
    <scope>NUCLEOTIDE SEQUENCE [LARGE SCALE GENOMIC DNA]</scope>
    <source>
        <strain evidence="5 6">HMF7605</strain>
    </source>
</reference>
<dbReference type="RefSeq" id="WP_106926257.1">
    <property type="nucleotide sequence ID" value="NZ_PYFT01000001.1"/>
</dbReference>
<dbReference type="InterPro" id="IPR036979">
    <property type="entry name" value="CM_dom_sf"/>
</dbReference>
<dbReference type="Proteomes" id="UP000240357">
    <property type="component" value="Unassembled WGS sequence"/>
</dbReference>
<dbReference type="InterPro" id="IPR036263">
    <property type="entry name" value="Chorismate_II_sf"/>
</dbReference>
<accession>A0A2T2YAS1</accession>
<dbReference type="PANTHER" id="PTHR43018">
    <property type="entry name" value="PHOSPHO-2-DEHYDRO-3-DEOXYHEPTONATE ALDOLASE"/>
    <property type="match status" value="1"/>
</dbReference>
<proteinExistence type="predicted"/>
<dbReference type="OrthoDB" id="9780456at2"/>
<dbReference type="PANTHER" id="PTHR43018:SF1">
    <property type="entry name" value="PROTEIN AROA(G)"/>
    <property type="match status" value="1"/>
</dbReference>
<dbReference type="Pfam" id="PF00793">
    <property type="entry name" value="DAHP_synth_1"/>
    <property type="match status" value="1"/>
</dbReference>
<dbReference type="PROSITE" id="PS51168">
    <property type="entry name" value="CHORISMATE_MUT_2"/>
    <property type="match status" value="1"/>
</dbReference>
<dbReference type="GO" id="GO:0004106">
    <property type="term" value="F:chorismate mutase activity"/>
    <property type="evidence" value="ECO:0007669"/>
    <property type="project" value="UniProtKB-EC"/>
</dbReference>